<dbReference type="PANTHER" id="PTHR38693">
    <property type="entry name" value="UBIQUINONE BIOSYNTHESIS PROTEIN UBIJ"/>
    <property type="match status" value="1"/>
</dbReference>
<feature type="domain" description="SCP2" evidence="2">
    <location>
        <begin position="15"/>
        <end position="111"/>
    </location>
</feature>
<proteinExistence type="inferred from homology"/>
<dbReference type="KEGG" id="elux:BTN50_0778"/>
<keyword evidence="1" id="KW-0831">Ubiquinone biosynthesis</keyword>
<dbReference type="RefSeq" id="WP_096619016.1">
    <property type="nucleotide sequence ID" value="NZ_CP020660.1"/>
</dbReference>
<dbReference type="InterPro" id="IPR036527">
    <property type="entry name" value="SCP2_sterol-bd_dom_sf"/>
</dbReference>
<dbReference type="HAMAP" id="MF_02215">
    <property type="entry name" value="UbiJ"/>
    <property type="match status" value="1"/>
</dbReference>
<protein>
    <recommendedName>
        <fullName evidence="1">Ubiquinone biosynthesis accessory factor UbiJ</fullName>
    </recommendedName>
</protein>
<keyword evidence="4" id="KW-1185">Reference proteome</keyword>
<accession>A0A291B8F2</accession>
<dbReference type="UniPathway" id="UPA00232"/>
<dbReference type="Pfam" id="PF02036">
    <property type="entry name" value="SCP2"/>
    <property type="match status" value="1"/>
</dbReference>
<evidence type="ECO:0000313" key="3">
    <source>
        <dbReference type="EMBL" id="ATF09289.1"/>
    </source>
</evidence>
<dbReference type="PANTHER" id="PTHR38693:SF1">
    <property type="entry name" value="UBIQUINONE BIOSYNTHESIS ACCESSORY FACTOR UBIJ"/>
    <property type="match status" value="1"/>
</dbReference>
<dbReference type="AlphaFoldDB" id="A0A291B8F2"/>
<dbReference type="GO" id="GO:0006744">
    <property type="term" value="P:ubiquinone biosynthetic process"/>
    <property type="evidence" value="ECO:0007669"/>
    <property type="project" value="UniProtKB-UniRule"/>
</dbReference>
<comment type="subcellular location">
    <subcellularLocation>
        <location evidence="1">Cytoplasm</location>
    </subcellularLocation>
</comment>
<dbReference type="SUPFAM" id="SSF55718">
    <property type="entry name" value="SCP-like"/>
    <property type="match status" value="1"/>
</dbReference>
<comment type="pathway">
    <text evidence="1">Cofactor biosynthesis; ubiquinone biosynthesis.</text>
</comment>
<sequence>MPLDLLVTAVVEISLNTLIRPDTNNQNHLARLKGKVLRVMLTDINKQLIFVFSQQIHVLTAFDGKIDCKLALRVSIIPQLKDKANLTKLITQDKLQLDGDIDIAYHFYGLLNSFNPDVTEWLSHYTGDIVAYTLARFVQQSIALLKNMLRRQQNYASELVTEEWRLAPGALEMAHFANQVDEVQSHTLHLQTCFETFKKSLKRHSQQASISHFTEDA</sequence>
<name>A0A291B8F2_9GAMM</name>
<evidence type="ECO:0000313" key="4">
    <source>
        <dbReference type="Proteomes" id="UP000218160"/>
    </source>
</evidence>
<evidence type="ECO:0000256" key="1">
    <source>
        <dbReference type="HAMAP-Rule" id="MF_02215"/>
    </source>
</evidence>
<evidence type="ECO:0000259" key="2">
    <source>
        <dbReference type="Pfam" id="PF02036"/>
    </source>
</evidence>
<gene>
    <name evidence="1" type="primary">ubiJ</name>
    <name evidence="3" type="ORF">BTN50_0778</name>
</gene>
<organism evidence="3 4">
    <name type="scientific">Candidatus Enterovibrio altilux</name>
    <dbReference type="NCBI Taxonomy" id="1927128"/>
    <lineage>
        <taxon>Bacteria</taxon>
        <taxon>Pseudomonadati</taxon>
        <taxon>Pseudomonadota</taxon>
        <taxon>Gammaproteobacteria</taxon>
        <taxon>Vibrionales</taxon>
        <taxon>Vibrionaceae</taxon>
        <taxon>Enterovibrio</taxon>
    </lineage>
</organism>
<dbReference type="EMBL" id="CP020660">
    <property type="protein sequence ID" value="ATF09289.1"/>
    <property type="molecule type" value="Genomic_DNA"/>
</dbReference>
<dbReference type="OrthoDB" id="5801225at2"/>
<dbReference type="GO" id="GO:0005737">
    <property type="term" value="C:cytoplasm"/>
    <property type="evidence" value="ECO:0007669"/>
    <property type="project" value="UniProtKB-SubCell"/>
</dbReference>
<reference evidence="4" key="1">
    <citation type="submission" date="2017-04" db="EMBL/GenBank/DDBJ databases">
        <title>Genome evolution of the luminous symbionts of deep sea anglerfish.</title>
        <authorList>
            <person name="Hendry T.A."/>
        </authorList>
    </citation>
    <scope>NUCLEOTIDE SEQUENCE [LARGE SCALE GENOMIC DNA]</scope>
</reference>
<comment type="function">
    <text evidence="1">Required for ubiquinone (coenzyme Q) biosynthesis. Binds hydrophobic ubiquinone biosynthetic intermediates via its SCP2 domain and is essential for the stability of the Ubi complex. May constitute a docking platform where Ubi enzymes assemble and access their SCP2-bound polyprenyl substrates.</text>
</comment>
<keyword evidence="1" id="KW-0963">Cytoplasm</keyword>
<dbReference type="InterPro" id="IPR003033">
    <property type="entry name" value="SCP2_sterol-bd_dom"/>
</dbReference>
<dbReference type="InterPro" id="IPR038989">
    <property type="entry name" value="UbiJ"/>
</dbReference>
<comment type="similarity">
    <text evidence="1">Belongs to the UbiJ family.</text>
</comment>
<dbReference type="Proteomes" id="UP000218160">
    <property type="component" value="Chromosome 1"/>
</dbReference>